<keyword evidence="15" id="KW-1185">Reference proteome</keyword>
<dbReference type="GO" id="GO:0005886">
    <property type="term" value="C:plasma membrane"/>
    <property type="evidence" value="ECO:0007669"/>
    <property type="project" value="UniProtKB-SubCell"/>
</dbReference>
<evidence type="ECO:0000313" key="14">
    <source>
        <dbReference type="EMBL" id="TYG38768.1"/>
    </source>
</evidence>
<evidence type="ECO:0000259" key="13">
    <source>
        <dbReference type="Pfam" id="PF08263"/>
    </source>
</evidence>
<evidence type="ECO:0000256" key="12">
    <source>
        <dbReference type="SAM" id="Phobius"/>
    </source>
</evidence>
<dbReference type="EMBL" id="CM017713">
    <property type="protein sequence ID" value="TYG38768.1"/>
    <property type="molecule type" value="Genomic_DNA"/>
</dbReference>
<sequence>MPISESEWTFVLREMEYWKLVWVFVLAFLFGGYQSEGCWEIEKAALFQLKPFFSRPNGEGISWGKGNCCRWDWVECSTSTGRVTRLFLEDSCDLEKKDIYLGWYLNISLFLPFEELKSLNLGGNNIVGFIDNQGIKKLSKLNKLEILDFSDNKLSGNNILSHLTQFTSLKTLFLKNCGLQGSIDILKLDNLKNLKELYLNDNKIVSLQSKRQLRTLTKLEVLDLSSNYFNSSKFSSLAVLPHLKSLNIESNKLTEWSYIQDLNVLSNLKILNISYEGKNNSVPSQDNKRELKLTSLEELNLWGNVFNSYILSSLGGLSNLKSLYLYDGYAMEGPIGLPALKNLEKLHLGCGNNENVNLQLQLLDIFPSLKTLSLENLSLKGTIIQRWQNLTNLKELTLTDLSDTSNIIRDIGTLTSLEDLVIDGCDVDDNLNLHGFCELRKLQTLAIVNRYWDASLPECFSELTSLKYLDISSNNFFGNIYVFKNLTLLENLDISSNSFFGDISMLKNLKSLEYLDLGSNKLFGDISYFMSLTSLRELRLSNNNIEIPSSLAPLFNLSKLQKLDADNNMIYAAETEMHSLDTPTFQLRSISLSCCGDGGSFPQSLNHQHDLRDVDLSNINFKGDQFPNWLLENNKKLELLYLVNSSLSGHFQLPSTSRRGLSGLDVSSNSLDGNIPNEIGAKLPSLWVLNMSNNFFGGGIPISIGDMISLQILDFSNNKLSGGIPRHLPMGLYTFDVSNNQLFGDIPSSMENMSLLALDLSNNTLFGGIPRWMGKMSGLEVLLMANNHFEGPIPVEFCILNYSLKFLDLSANNISGSLPSFFSFSRLTHVYLSRNKLKGPITSFINSIDLVTLDLSNNHLTGNIPNWIGNLSSLSYLLLNNNYFEGGIPVQLCDLHCLRLIDVSNNNLSGTIPPCLMNTISNDSSRANYENSGYDISVGYFSVDVPIKFTMKSISYFYKATVLNYLSGIDLSCNKLTGEIPHQIQHFQDIIVLNFSHNSLIGPIPPALADLSQIESLDLSHNNLSGNIPSHLLGLHFLSFFSVAYNNLSGTTPQRSGQFATFEESSYVGNPFLCGEPLPKNCSIDGPSSSMPKNATDKGFIDMEFFYASFVGSYIVMPLCIAIVLYINPYWRQAWFYHVEAATMSCYYFVLDHILPKRFR</sequence>
<feature type="transmembrane region" description="Helical" evidence="12">
    <location>
        <begin position="1134"/>
        <end position="1151"/>
    </location>
</feature>
<keyword evidence="7" id="KW-0677">Repeat</keyword>
<dbReference type="Pfam" id="PF13855">
    <property type="entry name" value="LRR_8"/>
    <property type="match status" value="3"/>
</dbReference>
<evidence type="ECO:0000256" key="7">
    <source>
        <dbReference type="ARBA" id="ARBA00022737"/>
    </source>
</evidence>
<feature type="transmembrane region" description="Helical" evidence="12">
    <location>
        <begin position="1105"/>
        <end position="1128"/>
    </location>
</feature>
<dbReference type="FunFam" id="3.80.10.10:FF:000111">
    <property type="entry name" value="LRR receptor-like serine/threonine-protein kinase ERECTA"/>
    <property type="match status" value="1"/>
</dbReference>
<evidence type="ECO:0000256" key="8">
    <source>
        <dbReference type="ARBA" id="ARBA00022989"/>
    </source>
</evidence>
<organism evidence="14 15">
    <name type="scientific">Gossypium darwinii</name>
    <name type="common">Darwin's cotton</name>
    <name type="synonym">Gossypium barbadense var. darwinii</name>
    <dbReference type="NCBI Taxonomy" id="34276"/>
    <lineage>
        <taxon>Eukaryota</taxon>
        <taxon>Viridiplantae</taxon>
        <taxon>Streptophyta</taxon>
        <taxon>Embryophyta</taxon>
        <taxon>Tracheophyta</taxon>
        <taxon>Spermatophyta</taxon>
        <taxon>Magnoliopsida</taxon>
        <taxon>eudicotyledons</taxon>
        <taxon>Gunneridae</taxon>
        <taxon>Pentapetalae</taxon>
        <taxon>rosids</taxon>
        <taxon>malvids</taxon>
        <taxon>Malvales</taxon>
        <taxon>Malvaceae</taxon>
        <taxon>Malvoideae</taxon>
        <taxon>Gossypium</taxon>
    </lineage>
</organism>
<dbReference type="InterPro" id="IPR013210">
    <property type="entry name" value="LRR_N_plant-typ"/>
</dbReference>
<gene>
    <name evidence="14" type="ORF">ES288_D13G250800v1</name>
</gene>
<keyword evidence="3" id="KW-1003">Cell membrane</keyword>
<evidence type="ECO:0000256" key="2">
    <source>
        <dbReference type="ARBA" id="ARBA00009592"/>
    </source>
</evidence>
<dbReference type="PANTHER" id="PTHR48052:SF68">
    <property type="entry name" value="RECEPTOR LIKE PROTEIN 21-RELATED"/>
    <property type="match status" value="1"/>
</dbReference>
<protein>
    <recommendedName>
        <fullName evidence="13">Leucine-rich repeat-containing N-terminal plant-type domain-containing protein</fullName>
    </recommendedName>
</protein>
<dbReference type="InterPro" id="IPR032675">
    <property type="entry name" value="LRR_dom_sf"/>
</dbReference>
<dbReference type="SMART" id="SM00365">
    <property type="entry name" value="LRR_SD22"/>
    <property type="match status" value="11"/>
</dbReference>
<keyword evidence="11" id="KW-0325">Glycoprotein</keyword>
<evidence type="ECO:0000256" key="9">
    <source>
        <dbReference type="ARBA" id="ARBA00023136"/>
    </source>
</evidence>
<evidence type="ECO:0000256" key="1">
    <source>
        <dbReference type="ARBA" id="ARBA00004251"/>
    </source>
</evidence>
<evidence type="ECO:0000256" key="6">
    <source>
        <dbReference type="ARBA" id="ARBA00022729"/>
    </source>
</evidence>
<dbReference type="InterPro" id="IPR003591">
    <property type="entry name" value="Leu-rich_rpt_typical-subtyp"/>
</dbReference>
<keyword evidence="9 12" id="KW-0472">Membrane</keyword>
<dbReference type="SMART" id="SM00369">
    <property type="entry name" value="LRR_TYP"/>
    <property type="match status" value="9"/>
</dbReference>
<dbReference type="Pfam" id="PF00560">
    <property type="entry name" value="LRR_1"/>
    <property type="match status" value="5"/>
</dbReference>
<dbReference type="Pfam" id="PF08263">
    <property type="entry name" value="LRRNT_2"/>
    <property type="match status" value="1"/>
</dbReference>
<dbReference type="PANTHER" id="PTHR48052">
    <property type="entry name" value="UNNAMED PRODUCT"/>
    <property type="match status" value="1"/>
</dbReference>
<dbReference type="AlphaFoldDB" id="A0A5D2A442"/>
<keyword evidence="5 12" id="KW-0812">Transmembrane</keyword>
<dbReference type="FunFam" id="3.80.10.10:FF:000095">
    <property type="entry name" value="LRR receptor-like serine/threonine-protein kinase GSO1"/>
    <property type="match status" value="1"/>
</dbReference>
<evidence type="ECO:0000256" key="3">
    <source>
        <dbReference type="ARBA" id="ARBA00022475"/>
    </source>
</evidence>
<keyword evidence="4" id="KW-0433">Leucine-rich repeat</keyword>
<comment type="similarity">
    <text evidence="2">Belongs to the RLP family.</text>
</comment>
<comment type="subcellular location">
    <subcellularLocation>
        <location evidence="1">Cell membrane</location>
        <topology evidence="1">Single-pass type I membrane protein</topology>
    </subcellularLocation>
</comment>
<evidence type="ECO:0000256" key="5">
    <source>
        <dbReference type="ARBA" id="ARBA00022692"/>
    </source>
</evidence>
<evidence type="ECO:0000313" key="15">
    <source>
        <dbReference type="Proteomes" id="UP000323506"/>
    </source>
</evidence>
<keyword evidence="10" id="KW-0675">Receptor</keyword>
<accession>A0A5D2A442</accession>
<reference evidence="14 15" key="1">
    <citation type="submission" date="2019-06" db="EMBL/GenBank/DDBJ databases">
        <title>WGS assembly of Gossypium darwinii.</title>
        <authorList>
            <person name="Chen Z.J."/>
            <person name="Sreedasyam A."/>
            <person name="Ando A."/>
            <person name="Song Q."/>
            <person name="De L."/>
            <person name="Hulse-Kemp A."/>
            <person name="Ding M."/>
            <person name="Ye W."/>
            <person name="Kirkbride R."/>
            <person name="Jenkins J."/>
            <person name="Plott C."/>
            <person name="Lovell J."/>
            <person name="Lin Y.-M."/>
            <person name="Vaughn R."/>
            <person name="Liu B."/>
            <person name="Li W."/>
            <person name="Simpson S."/>
            <person name="Scheffler B."/>
            <person name="Saski C."/>
            <person name="Grover C."/>
            <person name="Hu G."/>
            <person name="Conover J."/>
            <person name="Carlson J."/>
            <person name="Shu S."/>
            <person name="Boston L."/>
            <person name="Williams M."/>
            <person name="Peterson D."/>
            <person name="Mcgee K."/>
            <person name="Jones D."/>
            <person name="Wendel J."/>
            <person name="Stelly D."/>
            <person name="Grimwood J."/>
            <person name="Schmutz J."/>
        </authorList>
    </citation>
    <scope>NUCLEOTIDE SEQUENCE [LARGE SCALE GENOMIC DNA]</scope>
    <source>
        <strain evidence="14">1808015.09</strain>
    </source>
</reference>
<proteinExistence type="inferred from homology"/>
<dbReference type="InterPro" id="IPR001611">
    <property type="entry name" value="Leu-rich_rpt"/>
</dbReference>
<dbReference type="PRINTS" id="PR00019">
    <property type="entry name" value="LEURICHRPT"/>
</dbReference>
<evidence type="ECO:0000256" key="10">
    <source>
        <dbReference type="ARBA" id="ARBA00023170"/>
    </source>
</evidence>
<feature type="domain" description="Leucine-rich repeat-containing N-terminal plant-type" evidence="13">
    <location>
        <begin position="42"/>
        <end position="77"/>
    </location>
</feature>
<dbReference type="Gene3D" id="3.80.10.10">
    <property type="entry name" value="Ribonuclease Inhibitor"/>
    <property type="match status" value="5"/>
</dbReference>
<keyword evidence="6" id="KW-0732">Signal</keyword>
<dbReference type="PROSITE" id="PS51450">
    <property type="entry name" value="LRR"/>
    <property type="match status" value="4"/>
</dbReference>
<dbReference type="SUPFAM" id="SSF52058">
    <property type="entry name" value="L domain-like"/>
    <property type="match status" value="4"/>
</dbReference>
<keyword evidence="8 12" id="KW-1133">Transmembrane helix</keyword>
<dbReference type="Proteomes" id="UP000323506">
    <property type="component" value="Chromosome D13"/>
</dbReference>
<evidence type="ECO:0000256" key="4">
    <source>
        <dbReference type="ARBA" id="ARBA00022614"/>
    </source>
</evidence>
<name>A0A5D2A442_GOSDA</name>
<evidence type="ECO:0000256" key="11">
    <source>
        <dbReference type="ARBA" id="ARBA00023180"/>
    </source>
</evidence>